<gene>
    <name evidence="1" type="ORF">FRX31_014716</name>
</gene>
<dbReference type="AlphaFoldDB" id="A0A7J6WFM0"/>
<dbReference type="OrthoDB" id="683646at2759"/>
<protein>
    <submittedName>
        <fullName evidence="1">Uncharacterized protein</fullName>
    </submittedName>
</protein>
<evidence type="ECO:0000313" key="2">
    <source>
        <dbReference type="Proteomes" id="UP000554482"/>
    </source>
</evidence>
<keyword evidence="2" id="KW-1185">Reference proteome</keyword>
<reference evidence="1 2" key="1">
    <citation type="submission" date="2020-06" db="EMBL/GenBank/DDBJ databases">
        <title>Transcriptomic and genomic resources for Thalictrum thalictroides and T. hernandezii: Facilitating candidate gene discovery in an emerging model plant lineage.</title>
        <authorList>
            <person name="Arias T."/>
            <person name="Riano-Pachon D.M."/>
            <person name="Di Stilio V.S."/>
        </authorList>
    </citation>
    <scope>NUCLEOTIDE SEQUENCE [LARGE SCALE GENOMIC DNA]</scope>
    <source>
        <strain evidence="2">cv. WT478/WT964</strain>
        <tissue evidence="1">Leaves</tissue>
    </source>
</reference>
<name>A0A7J6WFM0_THATH</name>
<sequence length="61" mass="6873">MRSHCQEALQVTQRQGSISGVGSQWPQLNLTGLGACLWPLLPYSIIWNLCKYARTQQTQVL</sequence>
<proteinExistence type="predicted"/>
<organism evidence="1 2">
    <name type="scientific">Thalictrum thalictroides</name>
    <name type="common">Rue-anemone</name>
    <name type="synonym">Anemone thalictroides</name>
    <dbReference type="NCBI Taxonomy" id="46969"/>
    <lineage>
        <taxon>Eukaryota</taxon>
        <taxon>Viridiplantae</taxon>
        <taxon>Streptophyta</taxon>
        <taxon>Embryophyta</taxon>
        <taxon>Tracheophyta</taxon>
        <taxon>Spermatophyta</taxon>
        <taxon>Magnoliopsida</taxon>
        <taxon>Ranunculales</taxon>
        <taxon>Ranunculaceae</taxon>
        <taxon>Thalictroideae</taxon>
        <taxon>Thalictrum</taxon>
    </lineage>
</organism>
<dbReference type="EMBL" id="JABWDY010016985">
    <property type="protein sequence ID" value="KAF5195697.1"/>
    <property type="molecule type" value="Genomic_DNA"/>
</dbReference>
<comment type="caution">
    <text evidence="1">The sequence shown here is derived from an EMBL/GenBank/DDBJ whole genome shotgun (WGS) entry which is preliminary data.</text>
</comment>
<evidence type="ECO:0000313" key="1">
    <source>
        <dbReference type="EMBL" id="KAF5195697.1"/>
    </source>
</evidence>
<dbReference type="Proteomes" id="UP000554482">
    <property type="component" value="Unassembled WGS sequence"/>
</dbReference>
<accession>A0A7J6WFM0</accession>